<protein>
    <submittedName>
        <fullName evidence="2">Uncharacterized protein</fullName>
    </submittedName>
</protein>
<reference evidence="2 3" key="1">
    <citation type="submission" date="2020-01" db="EMBL/GenBank/DDBJ databases">
        <title>Insect and environment-associated Actinomycetes.</title>
        <authorList>
            <person name="Currrie C."/>
            <person name="Chevrette M."/>
            <person name="Carlson C."/>
            <person name="Stubbendieck R."/>
            <person name="Wendt-Pienkowski E."/>
        </authorList>
    </citation>
    <scope>NUCLEOTIDE SEQUENCE [LARGE SCALE GENOMIC DNA]</scope>
    <source>
        <strain evidence="2 3">SID10258</strain>
    </source>
</reference>
<dbReference type="Proteomes" id="UP000475532">
    <property type="component" value="Unassembled WGS sequence"/>
</dbReference>
<proteinExistence type="predicted"/>
<comment type="caution">
    <text evidence="2">The sequence shown here is derived from an EMBL/GenBank/DDBJ whole genome shotgun (WGS) entry which is preliminary data.</text>
</comment>
<sequence length="82" mass="9235">MIFALTEAGAYQPLDPVPRDDGNVLAHRDGMGTWRARSITALDEDGAPRHPLEKRYMPHFATCKGPRQQQLPANVTPIRRKK</sequence>
<dbReference type="EMBL" id="JAAGLI010000213">
    <property type="protein sequence ID" value="NEA22520.1"/>
    <property type="molecule type" value="Genomic_DNA"/>
</dbReference>
<evidence type="ECO:0000313" key="3">
    <source>
        <dbReference type="Proteomes" id="UP000475532"/>
    </source>
</evidence>
<organism evidence="2 3">
    <name type="scientific">Actinomadura bangladeshensis</name>
    <dbReference type="NCBI Taxonomy" id="453573"/>
    <lineage>
        <taxon>Bacteria</taxon>
        <taxon>Bacillati</taxon>
        <taxon>Actinomycetota</taxon>
        <taxon>Actinomycetes</taxon>
        <taxon>Streptosporangiales</taxon>
        <taxon>Thermomonosporaceae</taxon>
        <taxon>Actinomadura</taxon>
    </lineage>
</organism>
<gene>
    <name evidence="1" type="ORF">G3I70_03470</name>
    <name evidence="2" type="ORF">G3I70_08460</name>
</gene>
<name>A0A6L9QAL0_9ACTN</name>
<dbReference type="EMBL" id="JAAGLI010000093">
    <property type="protein sequence ID" value="NEA21560.1"/>
    <property type="molecule type" value="Genomic_DNA"/>
</dbReference>
<evidence type="ECO:0000313" key="1">
    <source>
        <dbReference type="EMBL" id="NEA21560.1"/>
    </source>
</evidence>
<evidence type="ECO:0000313" key="2">
    <source>
        <dbReference type="EMBL" id="NEA22520.1"/>
    </source>
</evidence>
<dbReference type="AlphaFoldDB" id="A0A6L9QAL0"/>
<accession>A0A6L9QAL0</accession>
<dbReference type="RefSeq" id="WP_163053186.1">
    <property type="nucleotide sequence ID" value="NZ_JAAGLI010000093.1"/>
</dbReference>